<gene>
    <name evidence="1" type="ORF">UFOPK3037_01701</name>
</gene>
<organism evidence="1">
    <name type="scientific">freshwater metagenome</name>
    <dbReference type="NCBI Taxonomy" id="449393"/>
    <lineage>
        <taxon>unclassified sequences</taxon>
        <taxon>metagenomes</taxon>
        <taxon>ecological metagenomes</taxon>
    </lineage>
</organism>
<name>A0A6J6Z6E7_9ZZZZ</name>
<dbReference type="EMBL" id="CAFAAO010000040">
    <property type="protein sequence ID" value="CAB4816315.1"/>
    <property type="molecule type" value="Genomic_DNA"/>
</dbReference>
<evidence type="ECO:0000313" key="1">
    <source>
        <dbReference type="EMBL" id="CAB4816315.1"/>
    </source>
</evidence>
<reference evidence="1" key="1">
    <citation type="submission" date="2020-05" db="EMBL/GenBank/DDBJ databases">
        <authorList>
            <person name="Chiriac C."/>
            <person name="Salcher M."/>
            <person name="Ghai R."/>
            <person name="Kavagutti S V."/>
        </authorList>
    </citation>
    <scope>NUCLEOTIDE SEQUENCE</scope>
</reference>
<accession>A0A6J6Z6E7</accession>
<sequence>MPEVATPAVSVPPLTVVAPVYVLWPESVWVPALNVTPPATPLLNPPSAKTPEKFALLGLVIIKVLLPKLTDPAPVKETMEVLEVTPEISKVPVVITDVEYAILPEPVMASVVPLPIVVEPVYVFTPVIV</sequence>
<proteinExistence type="predicted"/>
<dbReference type="AlphaFoldDB" id="A0A6J6Z6E7"/>
<protein>
    <submittedName>
        <fullName evidence="1">Unannotated protein</fullName>
    </submittedName>
</protein>